<organism evidence="4 5">
    <name type="scientific">Pseudoduganella flava</name>
    <dbReference type="NCBI Taxonomy" id="871742"/>
    <lineage>
        <taxon>Bacteria</taxon>
        <taxon>Pseudomonadati</taxon>
        <taxon>Pseudomonadota</taxon>
        <taxon>Betaproteobacteria</taxon>
        <taxon>Burkholderiales</taxon>
        <taxon>Oxalobacteraceae</taxon>
        <taxon>Telluria group</taxon>
        <taxon>Pseudoduganella</taxon>
    </lineage>
</organism>
<reference evidence="3 6" key="3">
    <citation type="submission" date="2019-12" db="EMBL/GenBank/DDBJ databases">
        <title>Draft Genome Sequences of Six Type Strains of the Genus Massilia.</title>
        <authorList>
            <person name="Miess H."/>
            <person name="Frediansyah A."/>
            <person name="Goeker M."/>
            <person name="Gross H."/>
        </authorList>
    </citation>
    <scope>NUCLEOTIDE SEQUENCE [LARGE SCALE GENOMIC DNA]</scope>
    <source>
        <strain evidence="3 6">DSM 26639</strain>
    </source>
</reference>
<evidence type="ECO:0000313" key="6">
    <source>
        <dbReference type="Proteomes" id="UP000437862"/>
    </source>
</evidence>
<dbReference type="SUPFAM" id="SSF49899">
    <property type="entry name" value="Concanavalin A-like lectins/glucanases"/>
    <property type="match status" value="1"/>
</dbReference>
<dbReference type="Proteomes" id="UP000315112">
    <property type="component" value="Unassembled WGS sequence"/>
</dbReference>
<dbReference type="Gene3D" id="2.60.120.200">
    <property type="match status" value="1"/>
</dbReference>
<evidence type="ECO:0000313" key="5">
    <source>
        <dbReference type="Proteomes" id="UP000315112"/>
    </source>
</evidence>
<protein>
    <submittedName>
        <fullName evidence="4">Alginate lyase</fullName>
    </submittedName>
</protein>
<dbReference type="EMBL" id="CP046904">
    <property type="protein sequence ID" value="QGZ38268.1"/>
    <property type="molecule type" value="Genomic_DNA"/>
</dbReference>
<feature type="signal peptide" evidence="1">
    <location>
        <begin position="1"/>
        <end position="21"/>
    </location>
</feature>
<evidence type="ECO:0000259" key="2">
    <source>
        <dbReference type="Pfam" id="PF08787"/>
    </source>
</evidence>
<keyword evidence="4" id="KW-0456">Lyase</keyword>
<dbReference type="EMBL" id="VLKW01000002">
    <property type="protein sequence ID" value="TWI50195.1"/>
    <property type="molecule type" value="Genomic_DNA"/>
</dbReference>
<feature type="domain" description="Alginate lyase 2" evidence="2">
    <location>
        <begin position="48"/>
        <end position="218"/>
    </location>
</feature>
<dbReference type="RefSeq" id="WP_145873825.1">
    <property type="nucleotide sequence ID" value="NZ_CP046904.1"/>
</dbReference>
<accession>A0A562Q0H9</accession>
<proteinExistence type="predicted"/>
<dbReference type="Proteomes" id="UP000437862">
    <property type="component" value="Chromosome"/>
</dbReference>
<sequence>MTTMFRLAPLLLACATLQAAAATGYTSQADLDKLFDVEGNSPYPAPYAGTLEFSALESKYDSGHGHGYRNEMKIASKLRKPAAQTREHFSAQVTPILPDGAKSIVAQYHGEGLGTVLKVYVQDTADCLGADGKNNNGVFDILLRWTGTNGVETGMPLGTVRSGGTFGLDIRFEAGDVSIALTDADGGTRTVRQKVQSDSSDVYFKFGDYLQALDPATGQHTTDPLKWEEYYRLHHIDSSRIRFSNTVFQREGTSQ</sequence>
<feature type="chain" id="PRO_5044618094" evidence="1">
    <location>
        <begin position="22"/>
        <end position="255"/>
    </location>
</feature>
<reference evidence="4" key="2">
    <citation type="submission" date="2019-07" db="EMBL/GenBank/DDBJ databases">
        <authorList>
            <person name="Whitman W."/>
            <person name="Huntemann M."/>
            <person name="Clum A."/>
            <person name="Pillay M."/>
            <person name="Palaniappan K."/>
            <person name="Varghese N."/>
            <person name="Mikhailova N."/>
            <person name="Stamatis D."/>
            <person name="Reddy T."/>
            <person name="Daum C."/>
            <person name="Shapiro N."/>
            <person name="Ivanova N."/>
            <person name="Kyrpides N."/>
            <person name="Woyke T."/>
        </authorList>
    </citation>
    <scope>NUCLEOTIDE SEQUENCE</scope>
    <source>
        <strain evidence="4">CGMCC 1.10685</strain>
    </source>
</reference>
<dbReference type="AlphaFoldDB" id="A0A562Q0H9"/>
<dbReference type="InterPro" id="IPR013320">
    <property type="entry name" value="ConA-like_dom_sf"/>
</dbReference>
<dbReference type="GO" id="GO:0016829">
    <property type="term" value="F:lyase activity"/>
    <property type="evidence" value="ECO:0007669"/>
    <property type="project" value="UniProtKB-KW"/>
</dbReference>
<dbReference type="OrthoDB" id="8754053at2"/>
<gene>
    <name evidence="3" type="ORF">GO485_03865</name>
    <name evidence="4" type="ORF">IP92_01424</name>
</gene>
<dbReference type="Pfam" id="PF08787">
    <property type="entry name" value="Alginate_lyase2"/>
    <property type="match status" value="1"/>
</dbReference>
<evidence type="ECO:0000313" key="3">
    <source>
        <dbReference type="EMBL" id="QGZ38268.1"/>
    </source>
</evidence>
<evidence type="ECO:0000313" key="4">
    <source>
        <dbReference type="EMBL" id="TWI50195.1"/>
    </source>
</evidence>
<reference evidence="4 5" key="1">
    <citation type="journal article" date="2015" name="Stand. Genomic Sci.">
        <title>Genomic Encyclopedia of Bacterial and Archaeal Type Strains, Phase III: the genomes of soil and plant-associated and newly described type strains.</title>
        <authorList>
            <person name="Whitman W.B."/>
            <person name="Woyke T."/>
            <person name="Klenk H.P."/>
            <person name="Zhou Y."/>
            <person name="Lilburn T.G."/>
            <person name="Beck B.J."/>
            <person name="De Vos P."/>
            <person name="Vandamme P."/>
            <person name="Eisen J.A."/>
            <person name="Garrity G."/>
            <person name="Hugenholtz P."/>
            <person name="Kyrpides N.C."/>
        </authorList>
    </citation>
    <scope>NUCLEOTIDE SEQUENCE [LARGE SCALE GENOMIC DNA]</scope>
    <source>
        <strain evidence="4 5">CGMCC 1.10685</strain>
    </source>
</reference>
<keyword evidence="6" id="KW-1185">Reference proteome</keyword>
<name>A0A562Q0H9_9BURK</name>
<dbReference type="InterPro" id="IPR014895">
    <property type="entry name" value="Alginate_lyase_2"/>
</dbReference>
<evidence type="ECO:0000256" key="1">
    <source>
        <dbReference type="SAM" id="SignalP"/>
    </source>
</evidence>
<keyword evidence="1" id="KW-0732">Signal</keyword>